<accession>A0ABT8TGP7</accession>
<dbReference type="RefSeq" id="WP_302714035.1">
    <property type="nucleotide sequence ID" value="NZ_JAULRT010000060.1"/>
</dbReference>
<organism evidence="2 3">
    <name type="scientific">Gilvimarinus algae</name>
    <dbReference type="NCBI Taxonomy" id="3058037"/>
    <lineage>
        <taxon>Bacteria</taxon>
        <taxon>Pseudomonadati</taxon>
        <taxon>Pseudomonadota</taxon>
        <taxon>Gammaproteobacteria</taxon>
        <taxon>Cellvibrionales</taxon>
        <taxon>Cellvibrionaceae</taxon>
        <taxon>Gilvimarinus</taxon>
    </lineage>
</organism>
<keyword evidence="3" id="KW-1185">Reference proteome</keyword>
<evidence type="ECO:0000313" key="3">
    <source>
        <dbReference type="Proteomes" id="UP001168380"/>
    </source>
</evidence>
<evidence type="ECO:0000313" key="2">
    <source>
        <dbReference type="EMBL" id="MDO3383266.1"/>
    </source>
</evidence>
<reference evidence="2" key="1">
    <citation type="submission" date="2023-07" db="EMBL/GenBank/DDBJ databases">
        <title>Gilvimarinus algae sp. nov., isolated from the surface of Kelp.</title>
        <authorList>
            <person name="Sun Y.Y."/>
            <person name="Gong Y."/>
            <person name="Du Z.J."/>
        </authorList>
    </citation>
    <scope>NUCLEOTIDE SEQUENCE</scope>
    <source>
        <strain evidence="2">SDUM040014</strain>
    </source>
</reference>
<dbReference type="Pfam" id="PF10986">
    <property type="entry name" value="ZrgA"/>
    <property type="match status" value="1"/>
</dbReference>
<feature type="compositionally biased region" description="Basic and acidic residues" evidence="1">
    <location>
        <begin position="83"/>
        <end position="105"/>
    </location>
</feature>
<gene>
    <name evidence="2" type="ORF">QWI16_13880</name>
</gene>
<evidence type="ECO:0000256" key="1">
    <source>
        <dbReference type="SAM" id="MobiDB-lite"/>
    </source>
</evidence>
<dbReference type="InterPro" id="IPR021253">
    <property type="entry name" value="ZrgA-like"/>
</dbReference>
<feature type="region of interest" description="Disordered" evidence="1">
    <location>
        <begin position="81"/>
        <end position="105"/>
    </location>
</feature>
<sequence>MQAHSHGHAQMTLVMAQDTLMIELISPAANLLGFEHRARSKDEKAALSQVRSQLQQPDTVIKFSDGECVFLHSEVDTSALSGIKDEPGHGHEHDHNGEHGQDHDSAHGDIIAEYHYHCENNAYPTGVALTLFEHYPAIHKIELTWVSPTAQGGGTLSPNLTKTTFEQ</sequence>
<comment type="caution">
    <text evidence="2">The sequence shown here is derived from an EMBL/GenBank/DDBJ whole genome shotgun (WGS) entry which is preliminary data.</text>
</comment>
<protein>
    <submittedName>
        <fullName evidence="2">DUF2796 domain-containing protein</fullName>
    </submittedName>
</protein>
<name>A0ABT8TGP7_9GAMM</name>
<proteinExistence type="predicted"/>
<dbReference type="EMBL" id="JAULRT010000060">
    <property type="protein sequence ID" value="MDO3383266.1"/>
    <property type="molecule type" value="Genomic_DNA"/>
</dbReference>
<dbReference type="Proteomes" id="UP001168380">
    <property type="component" value="Unassembled WGS sequence"/>
</dbReference>